<dbReference type="GO" id="GO:0033528">
    <property type="term" value="P:S-methylmethionine cycle"/>
    <property type="evidence" value="ECO:0007669"/>
    <property type="project" value="TreeGrafter"/>
</dbReference>
<dbReference type="Proteomes" id="UP000677054">
    <property type="component" value="Unassembled WGS sequence"/>
</dbReference>
<dbReference type="InterPro" id="IPR036589">
    <property type="entry name" value="HCY_dom_sf"/>
</dbReference>
<dbReference type="GO" id="GO:0032259">
    <property type="term" value="P:methylation"/>
    <property type="evidence" value="ECO:0007669"/>
    <property type="project" value="UniProtKB-KW"/>
</dbReference>
<evidence type="ECO:0000256" key="4">
    <source>
        <dbReference type="ARBA" id="ARBA00022833"/>
    </source>
</evidence>
<protein>
    <recommendedName>
        <fullName evidence="7">Hcy-binding domain-containing protein</fullName>
    </recommendedName>
</protein>
<evidence type="ECO:0000256" key="6">
    <source>
        <dbReference type="PROSITE-ProRule" id="PRU00333"/>
    </source>
</evidence>
<dbReference type="GO" id="GO:0008270">
    <property type="term" value="F:zinc ion binding"/>
    <property type="evidence" value="ECO:0007669"/>
    <property type="project" value="InterPro"/>
</dbReference>
<dbReference type="InterPro" id="IPR051486">
    <property type="entry name" value="Hcy_S-methyltransferase"/>
</dbReference>
<dbReference type="AlphaFoldDB" id="A0A7R9AAG5"/>
<feature type="binding site" evidence="6">
    <location>
        <position position="297"/>
    </location>
    <ligand>
        <name>Zn(2+)</name>
        <dbReference type="ChEBI" id="CHEBI:29105"/>
    </ligand>
</feature>
<dbReference type="InterPro" id="IPR017226">
    <property type="entry name" value="BHMT-like"/>
</dbReference>
<keyword evidence="2 6" id="KW-0808">Transferase</keyword>
<evidence type="ECO:0000256" key="2">
    <source>
        <dbReference type="ARBA" id="ARBA00022679"/>
    </source>
</evidence>
<evidence type="ECO:0000256" key="5">
    <source>
        <dbReference type="ARBA" id="ARBA00034478"/>
    </source>
</evidence>
<evidence type="ECO:0000256" key="1">
    <source>
        <dbReference type="ARBA" id="ARBA00022603"/>
    </source>
</evidence>
<proteinExistence type="predicted"/>
<dbReference type="NCBIfam" id="NF007020">
    <property type="entry name" value="PRK09485.1"/>
    <property type="match status" value="1"/>
</dbReference>
<dbReference type="PROSITE" id="PS50970">
    <property type="entry name" value="HCY"/>
    <property type="match status" value="1"/>
</dbReference>
<evidence type="ECO:0000259" key="7">
    <source>
        <dbReference type="PROSITE" id="PS50970"/>
    </source>
</evidence>
<keyword evidence="9" id="KW-1185">Reference proteome</keyword>
<comment type="pathway">
    <text evidence="5">Amino-acid biosynthesis; L-methionine biosynthesis via de novo pathway.</text>
</comment>
<dbReference type="PANTHER" id="PTHR46015">
    <property type="entry name" value="ZGC:172121"/>
    <property type="match status" value="1"/>
</dbReference>
<dbReference type="EMBL" id="LR902396">
    <property type="protein sequence ID" value="CAD7250487.1"/>
    <property type="molecule type" value="Genomic_DNA"/>
</dbReference>
<dbReference type="EMBL" id="CAJPEV010002879">
    <property type="protein sequence ID" value="CAG0898324.1"/>
    <property type="molecule type" value="Genomic_DNA"/>
</dbReference>
<feature type="binding site" evidence="6">
    <location>
        <position position="298"/>
    </location>
    <ligand>
        <name>Zn(2+)</name>
        <dbReference type="ChEBI" id="CHEBI:29105"/>
    </ligand>
</feature>
<sequence>MVPGSKGRSEPCYLLDGGLATTLHDMGYPVDEDPLWSAAYLQKNPDAIKRVHLAFLDAGAQVISTASYQANIEGFKKHLNVSQDEARSLITSAVKLAHDAADTFCRDGCPKERPLIAGSLGPYGASLHDGSEYHGCYVDEVSKSQLMDFHAPHLDALLLESPDLIAWETIPALKEAIVLAELTAAHDKKPKTWISFSCRNSTETNHGEPFLECVKAMQDLLGDQLIGVGVNCTAPRHVTGLLESASHALNPNVAFVVYPNSGETWAAGVGWSGQKEILDEGHIKEWQDLGATYIGGCCRVSPDDIKQMKRILASRVQQ</sequence>
<dbReference type="Pfam" id="PF02574">
    <property type="entry name" value="S-methyl_trans"/>
    <property type="match status" value="1"/>
</dbReference>
<dbReference type="SUPFAM" id="SSF82282">
    <property type="entry name" value="Homocysteine S-methyltransferase"/>
    <property type="match status" value="1"/>
</dbReference>
<dbReference type="OrthoDB" id="261426at2759"/>
<organism evidence="8">
    <name type="scientific">Darwinula stevensoni</name>
    <dbReference type="NCBI Taxonomy" id="69355"/>
    <lineage>
        <taxon>Eukaryota</taxon>
        <taxon>Metazoa</taxon>
        <taxon>Ecdysozoa</taxon>
        <taxon>Arthropoda</taxon>
        <taxon>Crustacea</taxon>
        <taxon>Oligostraca</taxon>
        <taxon>Ostracoda</taxon>
        <taxon>Podocopa</taxon>
        <taxon>Podocopida</taxon>
        <taxon>Darwinulocopina</taxon>
        <taxon>Darwinuloidea</taxon>
        <taxon>Darwinulidae</taxon>
        <taxon>Darwinula</taxon>
    </lineage>
</organism>
<gene>
    <name evidence="8" type="ORF">DSTB1V02_LOCUS10260</name>
</gene>
<dbReference type="UniPathway" id="UPA00051">
    <property type="reaction ID" value="UER00083"/>
</dbReference>
<comment type="cofactor">
    <cofactor evidence="6">
        <name>Zn(2+)</name>
        <dbReference type="ChEBI" id="CHEBI:29105"/>
    </cofactor>
</comment>
<dbReference type="Gene3D" id="3.20.20.330">
    <property type="entry name" value="Homocysteine-binding-like domain"/>
    <property type="match status" value="1"/>
</dbReference>
<dbReference type="InterPro" id="IPR003726">
    <property type="entry name" value="HCY_dom"/>
</dbReference>
<accession>A0A7R9AAG5</accession>
<dbReference type="GO" id="GO:0009086">
    <property type="term" value="P:methionine biosynthetic process"/>
    <property type="evidence" value="ECO:0007669"/>
    <property type="project" value="InterPro"/>
</dbReference>
<evidence type="ECO:0000313" key="8">
    <source>
        <dbReference type="EMBL" id="CAD7250487.1"/>
    </source>
</evidence>
<dbReference type="PIRSF" id="PIRSF037505">
    <property type="entry name" value="Betaine_HMT"/>
    <property type="match status" value="1"/>
</dbReference>
<feature type="domain" description="Hcy-binding" evidence="7">
    <location>
        <begin position="1"/>
        <end position="312"/>
    </location>
</feature>
<keyword evidence="1 6" id="KW-0489">Methyltransferase</keyword>
<dbReference type="PANTHER" id="PTHR46015:SF1">
    <property type="entry name" value="HOMOCYSTEINE S-METHYLTRANSFERASE-LIKE ISOFORM 1"/>
    <property type="match status" value="1"/>
</dbReference>
<name>A0A7R9AAG5_9CRUS</name>
<reference evidence="8" key="1">
    <citation type="submission" date="2020-11" db="EMBL/GenBank/DDBJ databases">
        <authorList>
            <person name="Tran Van P."/>
        </authorList>
    </citation>
    <scope>NUCLEOTIDE SEQUENCE</scope>
</reference>
<evidence type="ECO:0000256" key="3">
    <source>
        <dbReference type="ARBA" id="ARBA00022723"/>
    </source>
</evidence>
<evidence type="ECO:0000313" key="9">
    <source>
        <dbReference type="Proteomes" id="UP000677054"/>
    </source>
</evidence>
<feature type="binding site" evidence="6">
    <location>
        <position position="232"/>
    </location>
    <ligand>
        <name>Zn(2+)</name>
        <dbReference type="ChEBI" id="CHEBI:29105"/>
    </ligand>
</feature>
<keyword evidence="4 6" id="KW-0862">Zinc</keyword>
<keyword evidence="3 6" id="KW-0479">Metal-binding</keyword>
<dbReference type="GO" id="GO:0008898">
    <property type="term" value="F:S-adenosylmethionine-homocysteine S-methyltransferase activity"/>
    <property type="evidence" value="ECO:0007669"/>
    <property type="project" value="TreeGrafter"/>
</dbReference>